<comment type="caution">
    <text evidence="1">The sequence shown here is derived from an EMBL/GenBank/DDBJ whole genome shotgun (WGS) entry which is preliminary data.</text>
</comment>
<proteinExistence type="predicted"/>
<organism evidence="1 2">
    <name type="scientific">Methylovulum psychrotolerans</name>
    <dbReference type="NCBI Taxonomy" id="1704499"/>
    <lineage>
        <taxon>Bacteria</taxon>
        <taxon>Pseudomonadati</taxon>
        <taxon>Pseudomonadota</taxon>
        <taxon>Gammaproteobacteria</taxon>
        <taxon>Methylococcales</taxon>
        <taxon>Methylococcaceae</taxon>
        <taxon>Methylovulum</taxon>
    </lineage>
</organism>
<dbReference type="Proteomes" id="UP000237423">
    <property type="component" value="Unassembled WGS sequence"/>
</dbReference>
<accession>A0A2S5CG75</accession>
<sequence>MFEVSEEYFFGDIKESLGVKDGSSILKNNKENKFVALCVEEGFNFLEPNIMLVKNGTLIKKIGRDLSGVKYPIKFFLRNSGDTKYTYLGDVTVEETKTAPRAVKSRLQNFSKINPKDISRLVYLTMPELV</sequence>
<dbReference type="EMBL" id="PGFZ01000023">
    <property type="protein sequence ID" value="POZ49804.1"/>
    <property type="molecule type" value="Genomic_DNA"/>
</dbReference>
<evidence type="ECO:0000313" key="2">
    <source>
        <dbReference type="Proteomes" id="UP000237423"/>
    </source>
</evidence>
<dbReference type="AlphaFoldDB" id="A0A2S5CG75"/>
<gene>
    <name evidence="1" type="ORF">AADEFJLK_04419</name>
</gene>
<name>A0A2S5CG75_9GAMM</name>
<reference evidence="1 2" key="1">
    <citation type="submission" date="2017-11" db="EMBL/GenBank/DDBJ databases">
        <title>Draft Genome Sequence of Methylobacter psychrotolerans Sph1T, an Obligate Methanotroph from Low-Temperature Environments.</title>
        <authorList>
            <person name="Oshkin I.Y."/>
            <person name="Miroshnikov K."/>
            <person name="Belova S.E."/>
            <person name="Korzhenkov A."/>
            <person name="Toshchakov S.V."/>
            <person name="Dedysh S.N."/>
        </authorList>
    </citation>
    <scope>NUCLEOTIDE SEQUENCE [LARGE SCALE GENOMIC DNA]</scope>
    <source>
        <strain evidence="1 2">Sph1</strain>
    </source>
</reference>
<evidence type="ECO:0000313" key="1">
    <source>
        <dbReference type="EMBL" id="POZ49804.1"/>
    </source>
</evidence>
<protein>
    <submittedName>
        <fullName evidence="1">Uncharacterized protein</fullName>
    </submittedName>
</protein>
<dbReference type="RefSeq" id="WP_103975830.1">
    <property type="nucleotide sequence ID" value="NZ_PGFZ01000023.1"/>
</dbReference>